<proteinExistence type="inferred from homology"/>
<dbReference type="PANTHER" id="PTHR47268:SF4">
    <property type="entry name" value="ACYLPHOSPHATASE"/>
    <property type="match status" value="1"/>
</dbReference>
<evidence type="ECO:0000256" key="4">
    <source>
        <dbReference type="PROSITE-ProRule" id="PRU00520"/>
    </source>
</evidence>
<evidence type="ECO:0000256" key="1">
    <source>
        <dbReference type="ARBA" id="ARBA00005614"/>
    </source>
</evidence>
<dbReference type="PANTHER" id="PTHR47268">
    <property type="entry name" value="ACYLPHOSPHATASE"/>
    <property type="match status" value="1"/>
</dbReference>
<evidence type="ECO:0000313" key="8">
    <source>
        <dbReference type="Proteomes" id="UP000012159"/>
    </source>
</evidence>
<dbReference type="EC" id="3.6.1.7" evidence="2 4"/>
<dbReference type="Proteomes" id="UP000012159">
    <property type="component" value="Unassembled WGS sequence"/>
</dbReference>
<feature type="active site" evidence="4">
    <location>
        <position position="23"/>
    </location>
</feature>
<comment type="similarity">
    <text evidence="1 5">Belongs to the acylphosphatase family.</text>
</comment>
<dbReference type="PROSITE" id="PS51160">
    <property type="entry name" value="ACYLPHOSPHATASE_3"/>
    <property type="match status" value="1"/>
</dbReference>
<protein>
    <recommendedName>
        <fullName evidence="2 4">acylphosphatase</fullName>
        <ecNumber evidence="2 4">3.6.1.7</ecNumber>
    </recommendedName>
</protein>
<dbReference type="InterPro" id="IPR020456">
    <property type="entry name" value="Acylphosphatase"/>
</dbReference>
<dbReference type="PROSITE" id="PS00150">
    <property type="entry name" value="ACYLPHOSPHATASE_1"/>
    <property type="match status" value="1"/>
</dbReference>
<evidence type="ECO:0000256" key="2">
    <source>
        <dbReference type="ARBA" id="ARBA00012150"/>
    </source>
</evidence>
<feature type="active site" evidence="4">
    <location>
        <position position="41"/>
    </location>
</feature>
<dbReference type="InterPro" id="IPR017968">
    <property type="entry name" value="Acylphosphatase_CS"/>
</dbReference>
<evidence type="ECO:0000313" key="7">
    <source>
        <dbReference type="EMBL" id="EMO62516.1"/>
    </source>
</evidence>
<sequence length="106" mass="12070">MGSKNNSRAKILVRGKVQGVGFRYYILQRAQECRLSGYTQNLPGGEVETIVEGDKVFIEDLYKAIQKGPKGSEIKETLINWEDPKGNFRTFEIKNKLHEIHSDVKS</sequence>
<evidence type="ECO:0000259" key="6">
    <source>
        <dbReference type="PROSITE" id="PS51160"/>
    </source>
</evidence>
<keyword evidence="4" id="KW-0378">Hydrolase</keyword>
<dbReference type="STRING" id="1192866.LEP1GSC133_1761"/>
<dbReference type="GO" id="GO:0003998">
    <property type="term" value="F:acylphosphatase activity"/>
    <property type="evidence" value="ECO:0007669"/>
    <property type="project" value="UniProtKB-EC"/>
</dbReference>
<organism evidence="7 8">
    <name type="scientific">Leptospira borgpetersenii serovar Pomona str. 200901868</name>
    <dbReference type="NCBI Taxonomy" id="1192866"/>
    <lineage>
        <taxon>Bacteria</taxon>
        <taxon>Pseudomonadati</taxon>
        <taxon>Spirochaetota</taxon>
        <taxon>Spirochaetia</taxon>
        <taxon>Leptospirales</taxon>
        <taxon>Leptospiraceae</taxon>
        <taxon>Leptospira</taxon>
    </lineage>
</organism>
<dbReference type="EMBL" id="AKWF02000076">
    <property type="protein sequence ID" value="EMO62516.1"/>
    <property type="molecule type" value="Genomic_DNA"/>
</dbReference>
<dbReference type="AlphaFoldDB" id="M6W515"/>
<name>M6W515_LEPBO</name>
<evidence type="ECO:0000256" key="3">
    <source>
        <dbReference type="ARBA" id="ARBA00047645"/>
    </source>
</evidence>
<feature type="domain" description="Acylphosphatase-like" evidence="6">
    <location>
        <begin position="8"/>
        <end position="95"/>
    </location>
</feature>
<comment type="caution">
    <text evidence="7">The sequence shown here is derived from an EMBL/GenBank/DDBJ whole genome shotgun (WGS) entry which is preliminary data.</text>
</comment>
<dbReference type="InterPro" id="IPR001792">
    <property type="entry name" value="Acylphosphatase-like_dom"/>
</dbReference>
<accession>M6W515</accession>
<gene>
    <name evidence="7" type="ORF">LEP1GSC133_1761</name>
</gene>
<dbReference type="Gene3D" id="3.30.70.100">
    <property type="match status" value="1"/>
</dbReference>
<comment type="catalytic activity">
    <reaction evidence="3 4">
        <text>an acyl phosphate + H2O = a carboxylate + phosphate + H(+)</text>
        <dbReference type="Rhea" id="RHEA:14965"/>
        <dbReference type="ChEBI" id="CHEBI:15377"/>
        <dbReference type="ChEBI" id="CHEBI:15378"/>
        <dbReference type="ChEBI" id="CHEBI:29067"/>
        <dbReference type="ChEBI" id="CHEBI:43474"/>
        <dbReference type="ChEBI" id="CHEBI:59918"/>
        <dbReference type="EC" id="3.6.1.7"/>
    </reaction>
</comment>
<dbReference type="Pfam" id="PF00708">
    <property type="entry name" value="Acylphosphatase"/>
    <property type="match status" value="1"/>
</dbReference>
<evidence type="ECO:0000256" key="5">
    <source>
        <dbReference type="RuleBase" id="RU004168"/>
    </source>
</evidence>
<dbReference type="SUPFAM" id="SSF54975">
    <property type="entry name" value="Acylphosphatase/BLUF domain-like"/>
    <property type="match status" value="1"/>
</dbReference>
<dbReference type="InterPro" id="IPR036046">
    <property type="entry name" value="Acylphosphatase-like_dom_sf"/>
</dbReference>
<reference evidence="7 8" key="1">
    <citation type="submission" date="2013-01" db="EMBL/GenBank/DDBJ databases">
        <authorList>
            <person name="Harkins D.M."/>
            <person name="Durkin A.S."/>
            <person name="Brinkac L.M."/>
            <person name="Haft D.H."/>
            <person name="Selengut J.D."/>
            <person name="Sanka R."/>
            <person name="DePew J."/>
            <person name="Purushe J."/>
            <person name="Picardeau M."/>
            <person name="Werts C."/>
            <person name="Goarant C."/>
            <person name="Vinetz J.M."/>
            <person name="Sutton G.G."/>
            <person name="Nierman W.C."/>
            <person name="Fouts D.E."/>
        </authorList>
    </citation>
    <scope>NUCLEOTIDE SEQUENCE [LARGE SCALE GENOMIC DNA]</scope>
    <source>
        <strain evidence="7 8">200901868</strain>
    </source>
</reference>